<accession>R7TEU3</accession>
<dbReference type="EnsemblMetazoa" id="CapteT203637">
    <property type="protein sequence ID" value="CapteP203637"/>
    <property type="gene ID" value="CapteG203637"/>
</dbReference>
<reference evidence="1 3" key="2">
    <citation type="journal article" date="2013" name="Nature">
        <title>Insights into bilaterian evolution from three spiralian genomes.</title>
        <authorList>
            <person name="Simakov O."/>
            <person name="Marletaz F."/>
            <person name="Cho S.J."/>
            <person name="Edsinger-Gonzales E."/>
            <person name="Havlak P."/>
            <person name="Hellsten U."/>
            <person name="Kuo D.H."/>
            <person name="Larsson T."/>
            <person name="Lv J."/>
            <person name="Arendt D."/>
            <person name="Savage R."/>
            <person name="Osoegawa K."/>
            <person name="de Jong P."/>
            <person name="Grimwood J."/>
            <person name="Chapman J.A."/>
            <person name="Shapiro H."/>
            <person name="Aerts A."/>
            <person name="Otillar R.P."/>
            <person name="Terry A.Y."/>
            <person name="Boore J.L."/>
            <person name="Grigoriev I.V."/>
            <person name="Lindberg D.R."/>
            <person name="Seaver E.C."/>
            <person name="Weisblat D.A."/>
            <person name="Putnam N.H."/>
            <person name="Rokhsar D.S."/>
        </authorList>
    </citation>
    <scope>NUCLEOTIDE SEQUENCE</scope>
    <source>
        <strain evidence="1 3">I ESC-2004</strain>
    </source>
</reference>
<dbReference type="Proteomes" id="UP000014760">
    <property type="component" value="Unassembled WGS sequence"/>
</dbReference>
<dbReference type="AlphaFoldDB" id="R7TEU3"/>
<organism evidence="1">
    <name type="scientific">Capitella teleta</name>
    <name type="common">Polychaete worm</name>
    <dbReference type="NCBI Taxonomy" id="283909"/>
    <lineage>
        <taxon>Eukaryota</taxon>
        <taxon>Metazoa</taxon>
        <taxon>Spiralia</taxon>
        <taxon>Lophotrochozoa</taxon>
        <taxon>Annelida</taxon>
        <taxon>Polychaeta</taxon>
        <taxon>Sedentaria</taxon>
        <taxon>Scolecida</taxon>
        <taxon>Capitellidae</taxon>
        <taxon>Capitella</taxon>
    </lineage>
</organism>
<gene>
    <name evidence="1" type="ORF">CAPTEDRAFT_203637</name>
</gene>
<evidence type="ECO:0000313" key="2">
    <source>
        <dbReference type="EnsemblMetazoa" id="CapteP203637"/>
    </source>
</evidence>
<evidence type="ECO:0000313" key="3">
    <source>
        <dbReference type="Proteomes" id="UP000014760"/>
    </source>
</evidence>
<name>R7TEU3_CAPTE</name>
<keyword evidence="3" id="KW-1185">Reference proteome</keyword>
<dbReference type="HOGENOM" id="CLU_1278709_0_0_1"/>
<sequence length="216" mass="24470">MPCDVIPNLLGLYPYPPYEYWHTNEGKHRVELRAVVDGVPHDTWMRMLVRSSFTPRKTVNLSHLVHVVAKSDPERIEFRKKDNGVVQHAHGFSMAFPEDSPFYPFAKVTVGEVGGDGAFVPPKGYTTAMVVPKEMAVWVKGRMRGSDEADNSYNDTHVDPASILPFEPYKLKGLIPHGPDQELMLKKGWKRKVPKSGYRARIAAKRIDRSFVNLTI</sequence>
<dbReference type="EMBL" id="AMQN01030783">
    <property type="status" value="NOT_ANNOTATED_CDS"/>
    <property type="molecule type" value="Genomic_DNA"/>
</dbReference>
<proteinExistence type="predicted"/>
<reference evidence="3" key="1">
    <citation type="submission" date="2012-12" db="EMBL/GenBank/DDBJ databases">
        <authorList>
            <person name="Hellsten U."/>
            <person name="Grimwood J."/>
            <person name="Chapman J.A."/>
            <person name="Shapiro H."/>
            <person name="Aerts A."/>
            <person name="Otillar R.P."/>
            <person name="Terry A.Y."/>
            <person name="Boore J.L."/>
            <person name="Simakov O."/>
            <person name="Marletaz F."/>
            <person name="Cho S.-J."/>
            <person name="Edsinger-Gonzales E."/>
            <person name="Havlak P."/>
            <person name="Kuo D.-H."/>
            <person name="Larsson T."/>
            <person name="Lv J."/>
            <person name="Arendt D."/>
            <person name="Savage R."/>
            <person name="Osoegawa K."/>
            <person name="de Jong P."/>
            <person name="Lindberg D.R."/>
            <person name="Seaver E.C."/>
            <person name="Weisblat D.A."/>
            <person name="Putnam N.H."/>
            <person name="Grigoriev I.V."/>
            <person name="Rokhsar D.S."/>
        </authorList>
    </citation>
    <scope>NUCLEOTIDE SEQUENCE</scope>
    <source>
        <strain evidence="3">I ESC-2004</strain>
    </source>
</reference>
<dbReference type="EMBL" id="KB310297">
    <property type="protein sequence ID" value="ELT92007.1"/>
    <property type="molecule type" value="Genomic_DNA"/>
</dbReference>
<protein>
    <submittedName>
        <fullName evidence="1 2">Uncharacterized protein</fullName>
    </submittedName>
</protein>
<reference evidence="2" key="3">
    <citation type="submission" date="2015-06" db="UniProtKB">
        <authorList>
            <consortium name="EnsemblMetazoa"/>
        </authorList>
    </citation>
    <scope>IDENTIFICATION</scope>
</reference>
<evidence type="ECO:0000313" key="1">
    <source>
        <dbReference type="EMBL" id="ELT92007.1"/>
    </source>
</evidence>